<dbReference type="GeneID" id="109720146"/>
<evidence type="ECO:0000256" key="1">
    <source>
        <dbReference type="SAM" id="MobiDB-lite"/>
    </source>
</evidence>
<sequence>MATDTSLDELTQIIHGKKGFIYIQQPLIIKFCSERSADNSYCYFHPRDAVVGVCAVCLKERLLILLASKQGQLSTNKVDAQRRSCRALLLRRRSGISLPKVFALGSLLHRLDLRRPRPGDDSDDPESIASLEDSFISIKFEDNGNARWDNKKPPSTTIVRPSSNVDGGTTSSGGKGEIEAGIRSIVERAKKGGVLRWRKRIGHLLQLARWKRSSKATACHAGLAGGSTSAKIMEGGSVPKGRRLRSDKDSNQDQDHRHRHHRRHHK</sequence>
<protein>
    <submittedName>
        <fullName evidence="3">Uncharacterized protein LOC109720146</fullName>
    </submittedName>
</protein>
<reference evidence="2" key="1">
    <citation type="journal article" date="2015" name="Nat. Genet.">
        <title>The pineapple genome and the evolution of CAM photosynthesis.</title>
        <authorList>
            <person name="Ming R."/>
            <person name="VanBuren R."/>
            <person name="Wai C.M."/>
            <person name="Tang H."/>
            <person name="Schatz M.C."/>
            <person name="Bowers J.E."/>
            <person name="Lyons E."/>
            <person name="Wang M.L."/>
            <person name="Chen J."/>
            <person name="Biggers E."/>
            <person name="Zhang J."/>
            <person name="Huang L."/>
            <person name="Zhang L."/>
            <person name="Miao W."/>
            <person name="Zhang J."/>
            <person name="Ye Z."/>
            <person name="Miao C."/>
            <person name="Lin Z."/>
            <person name="Wang H."/>
            <person name="Zhou H."/>
            <person name="Yim W.C."/>
            <person name="Priest H.D."/>
            <person name="Zheng C."/>
            <person name="Woodhouse M."/>
            <person name="Edger P.P."/>
            <person name="Guyot R."/>
            <person name="Guo H.B."/>
            <person name="Guo H."/>
            <person name="Zheng G."/>
            <person name="Singh R."/>
            <person name="Sharma A."/>
            <person name="Min X."/>
            <person name="Zheng Y."/>
            <person name="Lee H."/>
            <person name="Gurtowski J."/>
            <person name="Sedlazeck F.J."/>
            <person name="Harkess A."/>
            <person name="McKain M.R."/>
            <person name="Liao Z."/>
            <person name="Fang J."/>
            <person name="Liu J."/>
            <person name="Zhang X."/>
            <person name="Zhang Q."/>
            <person name="Hu W."/>
            <person name="Qin Y."/>
            <person name="Wang K."/>
            <person name="Chen L.Y."/>
            <person name="Shirley N."/>
            <person name="Lin Y.R."/>
            <person name="Liu L.Y."/>
            <person name="Hernandez A.G."/>
            <person name="Wright C.L."/>
            <person name="Bulone V."/>
            <person name="Tuskan G.A."/>
            <person name="Heath K."/>
            <person name="Zee F."/>
            <person name="Moore P.H."/>
            <person name="Sunkar R."/>
            <person name="Leebens-Mack J.H."/>
            <person name="Mockler T."/>
            <person name="Bennetzen J.L."/>
            <person name="Freeling M."/>
            <person name="Sankoff D."/>
            <person name="Paterson A.H."/>
            <person name="Zhu X."/>
            <person name="Yang X."/>
            <person name="Smith J.A."/>
            <person name="Cushman J.C."/>
            <person name="Paull R.E."/>
            <person name="Yu Q."/>
        </authorList>
    </citation>
    <scope>NUCLEOTIDE SEQUENCE [LARGE SCALE GENOMIC DNA]</scope>
    <source>
        <strain evidence="2">cv. F153</strain>
    </source>
</reference>
<accession>A0A6P5G245</accession>
<proteinExistence type="predicted"/>
<dbReference type="AlphaFoldDB" id="A0A6P5G245"/>
<feature type="region of interest" description="Disordered" evidence="1">
    <location>
        <begin position="224"/>
        <end position="266"/>
    </location>
</feature>
<reference evidence="3" key="2">
    <citation type="submission" date="2025-08" db="UniProtKB">
        <authorList>
            <consortium name="RefSeq"/>
        </authorList>
    </citation>
    <scope>IDENTIFICATION</scope>
    <source>
        <tissue evidence="3">Leaf</tissue>
    </source>
</reference>
<dbReference type="PANTHER" id="PTHR35995">
    <property type="entry name" value="OS04G0690500 PROTEIN"/>
    <property type="match status" value="1"/>
</dbReference>
<feature type="region of interest" description="Disordered" evidence="1">
    <location>
        <begin position="145"/>
        <end position="176"/>
    </location>
</feature>
<feature type="compositionally biased region" description="Basic and acidic residues" evidence="1">
    <location>
        <begin position="244"/>
        <end position="256"/>
    </location>
</feature>
<feature type="compositionally biased region" description="Polar residues" evidence="1">
    <location>
        <begin position="153"/>
        <end position="169"/>
    </location>
</feature>
<dbReference type="OrthoDB" id="1924480at2759"/>
<gene>
    <name evidence="3" type="primary">LOC109720146</name>
</gene>
<name>A0A6P5G245_ANACO</name>
<dbReference type="InterPro" id="IPR008004">
    <property type="entry name" value="OCTOPUS-like"/>
</dbReference>
<organism evidence="2 3">
    <name type="scientific">Ananas comosus</name>
    <name type="common">Pineapple</name>
    <name type="synonym">Ananas ananas</name>
    <dbReference type="NCBI Taxonomy" id="4615"/>
    <lineage>
        <taxon>Eukaryota</taxon>
        <taxon>Viridiplantae</taxon>
        <taxon>Streptophyta</taxon>
        <taxon>Embryophyta</taxon>
        <taxon>Tracheophyta</taxon>
        <taxon>Spermatophyta</taxon>
        <taxon>Magnoliopsida</taxon>
        <taxon>Liliopsida</taxon>
        <taxon>Poales</taxon>
        <taxon>Bromeliaceae</taxon>
        <taxon>Bromelioideae</taxon>
        <taxon>Ananas</taxon>
    </lineage>
</organism>
<dbReference type="PANTHER" id="PTHR35995:SF1">
    <property type="entry name" value="OS04G0690500 PROTEIN"/>
    <property type="match status" value="1"/>
</dbReference>
<dbReference type="Pfam" id="PF05340">
    <property type="entry name" value="DUF740"/>
    <property type="match status" value="1"/>
</dbReference>
<evidence type="ECO:0000313" key="2">
    <source>
        <dbReference type="Proteomes" id="UP000515123"/>
    </source>
</evidence>
<feature type="compositionally biased region" description="Basic residues" evidence="1">
    <location>
        <begin position="257"/>
        <end position="266"/>
    </location>
</feature>
<keyword evidence="2" id="KW-1185">Reference proteome</keyword>
<evidence type="ECO:0000313" key="3">
    <source>
        <dbReference type="RefSeq" id="XP_020102671.1"/>
    </source>
</evidence>
<dbReference type="Proteomes" id="UP000515123">
    <property type="component" value="Linkage group 1"/>
</dbReference>
<dbReference type="RefSeq" id="XP_020102671.1">
    <property type="nucleotide sequence ID" value="XM_020247082.1"/>
</dbReference>